<dbReference type="GO" id="GO:0015035">
    <property type="term" value="F:protein-disulfide reductase activity"/>
    <property type="evidence" value="ECO:0007669"/>
    <property type="project" value="InterPro"/>
</dbReference>
<feature type="transmembrane region" description="Helical" evidence="5">
    <location>
        <begin position="43"/>
        <end position="59"/>
    </location>
</feature>
<sequence>MLSNRNLAVLIGVGMALTVGTALAFEHLGGYIPCALCLEQRTAYYTGVPFMIGTAIAAPHIRRPRLVQAMFGIGALLMIWTMGLGIYHSGVEWGLWAGPTDCSGASSTVSQAGNLLESLGQRPPSCDQAAGRFLGISFAGWNVVAAALLTLACLYGAFRRQPAPRA</sequence>
<dbReference type="EMBL" id="RCWN01000001">
    <property type="protein sequence ID" value="RLQ88598.1"/>
    <property type="molecule type" value="Genomic_DNA"/>
</dbReference>
<dbReference type="InterPro" id="IPR023380">
    <property type="entry name" value="DsbB-like_sf"/>
</dbReference>
<dbReference type="GO" id="GO:0016020">
    <property type="term" value="C:membrane"/>
    <property type="evidence" value="ECO:0007669"/>
    <property type="project" value="UniProtKB-SubCell"/>
</dbReference>
<evidence type="ECO:0000313" key="7">
    <source>
        <dbReference type="Proteomes" id="UP000281094"/>
    </source>
</evidence>
<organism evidence="6 7">
    <name type="scientific">Notoacmeibacter ruber</name>
    <dbReference type="NCBI Taxonomy" id="2670375"/>
    <lineage>
        <taxon>Bacteria</taxon>
        <taxon>Pseudomonadati</taxon>
        <taxon>Pseudomonadota</taxon>
        <taxon>Alphaproteobacteria</taxon>
        <taxon>Hyphomicrobiales</taxon>
        <taxon>Notoacmeibacteraceae</taxon>
        <taxon>Notoacmeibacter</taxon>
    </lineage>
</organism>
<evidence type="ECO:0000256" key="1">
    <source>
        <dbReference type="ARBA" id="ARBA00004141"/>
    </source>
</evidence>
<keyword evidence="4 5" id="KW-0472">Membrane</keyword>
<dbReference type="SUPFAM" id="SSF158442">
    <property type="entry name" value="DsbB-like"/>
    <property type="match status" value="1"/>
</dbReference>
<keyword evidence="2 5" id="KW-0812">Transmembrane</keyword>
<dbReference type="AlphaFoldDB" id="A0A3L7JCS8"/>
<dbReference type="InterPro" id="IPR024199">
    <property type="entry name" value="Uncharacterised_DsbB"/>
</dbReference>
<evidence type="ECO:0000313" key="6">
    <source>
        <dbReference type="EMBL" id="RLQ88598.1"/>
    </source>
</evidence>
<name>A0A3L7JCS8_9HYPH</name>
<accession>A0A3L7JCS8</accession>
<reference evidence="6 7" key="1">
    <citation type="submission" date="2018-10" db="EMBL/GenBank/DDBJ databases">
        <title>Notoacmeibacter sp. M2BS9Y-3-1, whole genome shotgun sequence.</title>
        <authorList>
            <person name="Tuo L."/>
        </authorList>
    </citation>
    <scope>NUCLEOTIDE SEQUENCE [LARGE SCALE GENOMIC DNA]</scope>
    <source>
        <strain evidence="6 7">M2BS9Y-3-1</strain>
    </source>
</reference>
<gene>
    <name evidence="6" type="ORF">D8780_10650</name>
</gene>
<evidence type="ECO:0000256" key="5">
    <source>
        <dbReference type="SAM" id="Phobius"/>
    </source>
</evidence>
<evidence type="ECO:0000256" key="2">
    <source>
        <dbReference type="ARBA" id="ARBA00022692"/>
    </source>
</evidence>
<evidence type="ECO:0000256" key="4">
    <source>
        <dbReference type="ARBA" id="ARBA00023136"/>
    </source>
</evidence>
<dbReference type="InterPro" id="IPR003752">
    <property type="entry name" value="DiS_bond_form_DsbB/BdbC"/>
</dbReference>
<dbReference type="PIRSF" id="PIRSF033913">
    <property type="entry name" value="S-S_format_DsbB"/>
    <property type="match status" value="1"/>
</dbReference>
<dbReference type="GO" id="GO:0006457">
    <property type="term" value="P:protein folding"/>
    <property type="evidence" value="ECO:0007669"/>
    <property type="project" value="InterPro"/>
</dbReference>
<proteinExistence type="predicted"/>
<dbReference type="Proteomes" id="UP000281094">
    <property type="component" value="Unassembled WGS sequence"/>
</dbReference>
<feature type="transmembrane region" description="Helical" evidence="5">
    <location>
        <begin position="66"/>
        <end position="87"/>
    </location>
</feature>
<dbReference type="Gene3D" id="1.20.1550.10">
    <property type="entry name" value="DsbB-like"/>
    <property type="match status" value="1"/>
</dbReference>
<dbReference type="RefSeq" id="WP_121645564.1">
    <property type="nucleotide sequence ID" value="NZ_RCWN01000001.1"/>
</dbReference>
<protein>
    <submittedName>
        <fullName evidence="6">Disulfide bond formation protein B</fullName>
    </submittedName>
</protein>
<keyword evidence="3 5" id="KW-1133">Transmembrane helix</keyword>
<comment type="caution">
    <text evidence="6">The sequence shown here is derived from an EMBL/GenBank/DDBJ whole genome shotgun (WGS) entry which is preliminary data.</text>
</comment>
<dbReference type="Pfam" id="PF02600">
    <property type="entry name" value="DsbB"/>
    <property type="match status" value="1"/>
</dbReference>
<comment type="subcellular location">
    <subcellularLocation>
        <location evidence="1">Membrane</location>
        <topology evidence="1">Multi-pass membrane protein</topology>
    </subcellularLocation>
</comment>
<keyword evidence="7" id="KW-1185">Reference proteome</keyword>
<feature type="transmembrane region" description="Helical" evidence="5">
    <location>
        <begin position="138"/>
        <end position="158"/>
    </location>
</feature>
<evidence type="ECO:0000256" key="3">
    <source>
        <dbReference type="ARBA" id="ARBA00022989"/>
    </source>
</evidence>